<reference evidence="1 2" key="1">
    <citation type="submission" date="2013-01" db="EMBL/GenBank/DDBJ databases">
        <authorList>
            <person name="Harkins D.M."/>
            <person name="Durkin A.S."/>
            <person name="Brinkac L.M."/>
            <person name="Haft D.H."/>
            <person name="Selengut J.D."/>
            <person name="Sanka R."/>
            <person name="DePew J."/>
            <person name="Purushe J."/>
            <person name="Whelen A.C."/>
            <person name="Vinetz J.M."/>
            <person name="Sutton G.G."/>
            <person name="Nierman W.C."/>
            <person name="Fouts D.E."/>
        </authorList>
    </citation>
    <scope>NUCLEOTIDE SEQUENCE [LARGE SCALE GENOMIC DNA]</scope>
    <source>
        <strain evidence="1 2">2001034031</strain>
    </source>
</reference>
<proteinExistence type="predicted"/>
<accession>M6Y9Q6</accession>
<dbReference type="AlphaFoldDB" id="M6Y9Q6"/>
<organism evidence="1 2">
    <name type="scientific">Leptospira noguchii str. 2001034031</name>
    <dbReference type="NCBI Taxonomy" id="1193053"/>
    <lineage>
        <taxon>Bacteria</taxon>
        <taxon>Pseudomonadati</taxon>
        <taxon>Spirochaetota</taxon>
        <taxon>Spirochaetia</taxon>
        <taxon>Leptospirales</taxon>
        <taxon>Leptospiraceae</taxon>
        <taxon>Leptospira</taxon>
    </lineage>
</organism>
<evidence type="ECO:0000313" key="1">
    <source>
        <dbReference type="EMBL" id="EMO91052.1"/>
    </source>
</evidence>
<dbReference type="EMBL" id="AKXB02000021">
    <property type="protein sequence ID" value="EMO91052.1"/>
    <property type="molecule type" value="Genomic_DNA"/>
</dbReference>
<dbReference type="Proteomes" id="UP000012138">
    <property type="component" value="Unassembled WGS sequence"/>
</dbReference>
<sequence length="37" mass="4491">MKFANDSPQFSYVELTLFIKSLICKNYFLKNRNYLQL</sequence>
<name>M6Y9Q6_9LEPT</name>
<comment type="caution">
    <text evidence="1">The sequence shown here is derived from an EMBL/GenBank/DDBJ whole genome shotgun (WGS) entry which is preliminary data.</text>
</comment>
<gene>
    <name evidence="1" type="ORF">LEP1GSC024_1917</name>
</gene>
<protein>
    <submittedName>
        <fullName evidence="1">Uncharacterized protein</fullName>
    </submittedName>
</protein>
<evidence type="ECO:0000313" key="2">
    <source>
        <dbReference type="Proteomes" id="UP000012138"/>
    </source>
</evidence>